<evidence type="ECO:0000313" key="2">
    <source>
        <dbReference type="Proteomes" id="UP000660745"/>
    </source>
</evidence>
<reference evidence="1" key="2">
    <citation type="submission" date="2020-09" db="EMBL/GenBank/DDBJ databases">
        <authorList>
            <person name="Sun Q."/>
            <person name="Zhou Y."/>
        </authorList>
    </citation>
    <scope>NUCLEOTIDE SEQUENCE</scope>
    <source>
        <strain evidence="1">CGMCC 4.7430</strain>
    </source>
</reference>
<dbReference type="AlphaFoldDB" id="A0A918ABX1"/>
<dbReference type="Proteomes" id="UP000660745">
    <property type="component" value="Unassembled WGS sequence"/>
</dbReference>
<gene>
    <name evidence="1" type="ORF">GCM10012278_71190</name>
</gene>
<organism evidence="1 2">
    <name type="scientific">Nonomuraea glycinis</name>
    <dbReference type="NCBI Taxonomy" id="2047744"/>
    <lineage>
        <taxon>Bacteria</taxon>
        <taxon>Bacillati</taxon>
        <taxon>Actinomycetota</taxon>
        <taxon>Actinomycetes</taxon>
        <taxon>Streptosporangiales</taxon>
        <taxon>Streptosporangiaceae</taxon>
        <taxon>Nonomuraea</taxon>
    </lineage>
</organism>
<dbReference type="EMBL" id="BMNK01000016">
    <property type="protein sequence ID" value="GGP14627.1"/>
    <property type="molecule type" value="Genomic_DNA"/>
</dbReference>
<protein>
    <submittedName>
        <fullName evidence="1">Uncharacterized protein</fullName>
    </submittedName>
</protein>
<keyword evidence="2" id="KW-1185">Reference proteome</keyword>
<dbReference type="RefSeq" id="WP_225277940.1">
    <property type="nucleotide sequence ID" value="NZ_BMNK01000016.1"/>
</dbReference>
<name>A0A918ABX1_9ACTN</name>
<evidence type="ECO:0000313" key="1">
    <source>
        <dbReference type="EMBL" id="GGP14627.1"/>
    </source>
</evidence>
<reference evidence="1" key="1">
    <citation type="journal article" date="2014" name="Int. J. Syst. Evol. Microbiol.">
        <title>Complete genome sequence of Corynebacterium casei LMG S-19264T (=DSM 44701T), isolated from a smear-ripened cheese.</title>
        <authorList>
            <consortium name="US DOE Joint Genome Institute (JGI-PGF)"/>
            <person name="Walter F."/>
            <person name="Albersmeier A."/>
            <person name="Kalinowski J."/>
            <person name="Ruckert C."/>
        </authorList>
    </citation>
    <scope>NUCLEOTIDE SEQUENCE</scope>
    <source>
        <strain evidence="1">CGMCC 4.7430</strain>
    </source>
</reference>
<sequence length="58" mass="6555">MVVDVLYPGWVPFKNLAVSQDIPGWLRAHDTAMRYPWRTLVGGHLGRLGTRADGHLQQ</sequence>
<accession>A0A918ABX1</accession>
<comment type="caution">
    <text evidence="1">The sequence shown here is derived from an EMBL/GenBank/DDBJ whole genome shotgun (WGS) entry which is preliminary data.</text>
</comment>
<proteinExistence type="predicted"/>